<protein>
    <recommendedName>
        <fullName evidence="1">STAS domain-containing protein</fullName>
    </recommendedName>
</protein>
<gene>
    <name evidence="2" type="ORF">MED92_06628</name>
</gene>
<dbReference type="PROSITE" id="PS50801">
    <property type="entry name" value="STAS"/>
    <property type="match status" value="1"/>
</dbReference>
<dbReference type="Pfam" id="PF01740">
    <property type="entry name" value="STAS"/>
    <property type="match status" value="1"/>
</dbReference>
<evidence type="ECO:0000313" key="2">
    <source>
        <dbReference type="EMBL" id="EAR62773.1"/>
    </source>
</evidence>
<dbReference type="Proteomes" id="UP000002171">
    <property type="component" value="Unassembled WGS sequence"/>
</dbReference>
<dbReference type="AlphaFoldDB" id="A0A7U8GTW8"/>
<dbReference type="OrthoDB" id="278639at2"/>
<dbReference type="EMBL" id="AAOW01000002">
    <property type="protein sequence ID" value="EAR62773.1"/>
    <property type="molecule type" value="Genomic_DNA"/>
</dbReference>
<dbReference type="SUPFAM" id="SSF52091">
    <property type="entry name" value="SpoIIaa-like"/>
    <property type="match status" value="1"/>
</dbReference>
<dbReference type="InterPro" id="IPR002645">
    <property type="entry name" value="STAS_dom"/>
</dbReference>
<keyword evidence="3" id="KW-1185">Reference proteome</keyword>
<evidence type="ECO:0000313" key="3">
    <source>
        <dbReference type="Proteomes" id="UP000002171"/>
    </source>
</evidence>
<feature type="domain" description="STAS" evidence="1">
    <location>
        <begin position="1"/>
        <end position="110"/>
    </location>
</feature>
<dbReference type="CDD" id="cd07043">
    <property type="entry name" value="STAS_anti-anti-sigma_factors"/>
    <property type="match status" value="1"/>
</dbReference>
<name>A0A7U8GTW8_NEPCE</name>
<dbReference type="InterPro" id="IPR036513">
    <property type="entry name" value="STAS_dom_sf"/>
</dbReference>
<evidence type="ECO:0000259" key="1">
    <source>
        <dbReference type="PROSITE" id="PS50801"/>
    </source>
</evidence>
<dbReference type="Gene3D" id="3.30.750.24">
    <property type="entry name" value="STAS domain"/>
    <property type="match status" value="1"/>
</dbReference>
<organism evidence="2 3">
    <name type="scientific">Neptuniibacter caesariensis</name>
    <dbReference type="NCBI Taxonomy" id="207954"/>
    <lineage>
        <taxon>Bacteria</taxon>
        <taxon>Pseudomonadati</taxon>
        <taxon>Pseudomonadota</taxon>
        <taxon>Gammaproteobacteria</taxon>
        <taxon>Oceanospirillales</taxon>
        <taxon>Oceanospirillaceae</taxon>
        <taxon>Neptuniibacter</taxon>
    </lineage>
</organism>
<accession>A0A7U8GTW8</accession>
<comment type="caution">
    <text evidence="2">The sequence shown here is derived from an EMBL/GenBank/DDBJ whole genome shotgun (WGS) entry which is preliminary data.</text>
</comment>
<reference evidence="2 3" key="1">
    <citation type="submission" date="2006-02" db="EMBL/GenBank/DDBJ databases">
        <authorList>
            <person name="Pinhassi J."/>
            <person name="Pedros-Alio C."/>
            <person name="Ferriera S."/>
            <person name="Johnson J."/>
            <person name="Kravitz S."/>
            <person name="Halpern A."/>
            <person name="Remington K."/>
            <person name="Beeson K."/>
            <person name="Tran B."/>
            <person name="Rogers Y.-H."/>
            <person name="Friedman R."/>
            <person name="Venter J.C."/>
        </authorList>
    </citation>
    <scope>NUCLEOTIDE SEQUENCE [LARGE SCALE GENOMIC DNA]</scope>
    <source>
        <strain evidence="2 3">MED92</strain>
    </source>
</reference>
<sequence>MQPIGIFTEQQANSVTFSLPHSFTEANYDQLICAVEPFLQGYERFVIDLSHTDRIDTVVLGCFLVLKEKIQASKGEVVLLNPHGMTMQMLERANFSQLFQVEYSDLSYDI</sequence>
<dbReference type="RefSeq" id="WP_007021791.1">
    <property type="nucleotide sequence ID" value="NZ_CH724126.1"/>
</dbReference>
<proteinExistence type="predicted"/>